<evidence type="ECO:0000256" key="1">
    <source>
        <dbReference type="ARBA" id="ARBA00004167"/>
    </source>
</evidence>
<dbReference type="GO" id="GO:0097347">
    <property type="term" value="C:TAM protein secretion complex"/>
    <property type="evidence" value="ECO:0007669"/>
    <property type="project" value="TreeGrafter"/>
</dbReference>
<accession>A0A3M8SST1</accession>
<keyword evidence="2 5" id="KW-0812">Transmembrane</keyword>
<keyword evidence="4 5" id="KW-0472">Membrane</keyword>
<evidence type="ECO:0000313" key="7">
    <source>
        <dbReference type="EMBL" id="RNF83755.1"/>
    </source>
</evidence>
<keyword evidence="8" id="KW-1185">Reference proteome</keyword>
<gene>
    <name evidence="7" type="ORF">EER27_10305</name>
</gene>
<evidence type="ECO:0000313" key="8">
    <source>
        <dbReference type="Proteomes" id="UP000267049"/>
    </source>
</evidence>
<dbReference type="GO" id="GO:0009306">
    <property type="term" value="P:protein secretion"/>
    <property type="evidence" value="ECO:0007669"/>
    <property type="project" value="InterPro"/>
</dbReference>
<name>A0A3M8SST1_9GAMM</name>
<comment type="subcellular location">
    <subcellularLocation>
        <location evidence="1">Membrane</location>
        <topology evidence="1">Single-pass membrane protein</topology>
    </subcellularLocation>
</comment>
<evidence type="ECO:0000259" key="6">
    <source>
        <dbReference type="Pfam" id="PF04357"/>
    </source>
</evidence>
<sequence length="1309" mass="138314">MDARMSDHTASSPDQRIAELRVRRRARLRWLAIRGSLAAGALGLVLAAFVYWLISTIGGRDLLLRQIVARLPEGAHLSWTSVEGPARGPLTLHGLRYSQLPACLPEDAPCAPDRAPIVFTAQRVYVDFALRPLLGRRLRLDALQVSGAALDLARDDKPFDLPTWPEVLPDIAPPLALQADDVRVDGLKVSREGEPLIDIRRLRGGLDASDGALHVERLVVDSDRGRFTVHGDYVPRDDYRMDLLATAVMPAPDGRTPARLGLIAKGDLARLDIGLGGAVPGPLRAGLVLRDPSGGNGGEADWRIDARADAIEPALLLGQAPAADAQPLVATLRASGVGGEAQLSGEVAQGQWQARILPSRIHLKDKVLDVQPLALQLLDGNATLRGHADFRDAGNGRFNIAINARGLRWAGTPTSTAGAASPSAETPAIVADADLGLAGTVQAWAAIGKAALQRDGQTARLDFDSRGNAERVALKRLQVRMPSGTLDGTGELAWAPALGWTFDATLAGFDPGYFAPDWSGAVNGTLASTGQTRVDGGLELTVDAKQLGGRLRGRPLSGRGHFAMHGAAPGKQDEAYEGEVALGLGDSRIDARGKLAQALELDAEFAPLHLADLLPDADGSLRGTLQLRGARDAPDVAAALTGSGLRYGEWRADTLAANGRLPWRGGGGSLRVDGSGLAVGLPLQSLHVDARGAVESLQLDADAGSEFGTIALTGNASKRGTTWQGTLASLQLAPVKGASWRLQQAAQFRWDGSNGALSDACLASSGGGSLCADAQWPRRGLDVRGTGLPLALALPYLPERSDRRPWFVRGEIDLQAQLRPVGNSWRGTASVTSAGGGLRNRERSRREVVRYAGLTLDATFDPQRVQAQLGASIFDDDRIDARVATGWDAYAPLSGGIAASTDELTWMELFSPDIVEPTGKLDGRIALAGTRAQPRLGGQAQLRDFATELPALAIHLSQGDVRLDAQPDGSARINGSLRSGEGTLAIDGTLGWQGDDTPLMLRVRGDNVLVSDTRDLRAIANPDVTVRYAARQPLQVTGTVTVPEARIDLERLDQGVSASPDVVVLDPVDPERTASNPLEMDLTLALGDKVRLNGFGLDGSLGGRLRVIARPGREMAASGRLDVDGRYTAYGQKLDITRGQLVWSNGPVADPILDIRAEREVGEVTAGVDVKGRASAPEATVWSDPASSQSEALSYLALGRSLSTASGDESRQLNAASAALSAGGSMLASQLGAKIGLDDAGVMESRALGESVFGVGKYLSPRLYVGYGVSLLGTGQVLTLKYLLRRGFDVEIESSTVENRASVNWRLER</sequence>
<evidence type="ECO:0000256" key="5">
    <source>
        <dbReference type="SAM" id="Phobius"/>
    </source>
</evidence>
<dbReference type="EMBL" id="RIBS01000004">
    <property type="protein sequence ID" value="RNF83755.1"/>
    <property type="molecule type" value="Genomic_DNA"/>
</dbReference>
<feature type="domain" description="Translocation and assembly module TamB C-terminal" evidence="6">
    <location>
        <begin position="979"/>
        <end position="1308"/>
    </location>
</feature>
<dbReference type="Proteomes" id="UP000267049">
    <property type="component" value="Unassembled WGS sequence"/>
</dbReference>
<dbReference type="PANTHER" id="PTHR36985">
    <property type="entry name" value="TRANSLOCATION AND ASSEMBLY MODULE SUBUNIT TAMB"/>
    <property type="match status" value="1"/>
</dbReference>
<keyword evidence="3 5" id="KW-1133">Transmembrane helix</keyword>
<feature type="transmembrane region" description="Helical" evidence="5">
    <location>
        <begin position="31"/>
        <end position="54"/>
    </location>
</feature>
<dbReference type="InterPro" id="IPR007452">
    <property type="entry name" value="TamB_C"/>
</dbReference>
<evidence type="ECO:0000256" key="2">
    <source>
        <dbReference type="ARBA" id="ARBA00022692"/>
    </source>
</evidence>
<organism evidence="7 8">
    <name type="scientific">Montanilutibacter psychrotolerans</name>
    <dbReference type="NCBI Taxonomy" id="1327343"/>
    <lineage>
        <taxon>Bacteria</taxon>
        <taxon>Pseudomonadati</taxon>
        <taxon>Pseudomonadota</taxon>
        <taxon>Gammaproteobacteria</taxon>
        <taxon>Lysobacterales</taxon>
        <taxon>Lysobacteraceae</taxon>
        <taxon>Montanilutibacter</taxon>
    </lineage>
</organism>
<protein>
    <submittedName>
        <fullName evidence="7">Translocation/assembly module TamB</fullName>
    </submittedName>
</protein>
<dbReference type="GO" id="GO:0005886">
    <property type="term" value="C:plasma membrane"/>
    <property type="evidence" value="ECO:0007669"/>
    <property type="project" value="InterPro"/>
</dbReference>
<dbReference type="OrthoDB" id="5555605at2"/>
<reference evidence="7 8" key="1">
    <citation type="submission" date="2018-11" db="EMBL/GenBank/DDBJ databases">
        <title>Lysobacter cryohumiis sp. nov., isolated from soil in the Tianshan Mountains, Xinjiang, China.</title>
        <authorList>
            <person name="Luo Y."/>
            <person name="Sheng H."/>
        </authorList>
    </citation>
    <scope>NUCLEOTIDE SEQUENCE [LARGE SCALE GENOMIC DNA]</scope>
    <source>
        <strain evidence="7 8">ZS60</strain>
    </source>
</reference>
<dbReference type="PANTHER" id="PTHR36985:SF1">
    <property type="entry name" value="TRANSLOCATION AND ASSEMBLY MODULE SUBUNIT TAMB"/>
    <property type="match status" value="1"/>
</dbReference>
<proteinExistence type="predicted"/>
<evidence type="ECO:0000256" key="4">
    <source>
        <dbReference type="ARBA" id="ARBA00023136"/>
    </source>
</evidence>
<comment type="caution">
    <text evidence="7">The sequence shown here is derived from an EMBL/GenBank/DDBJ whole genome shotgun (WGS) entry which is preliminary data.</text>
</comment>
<evidence type="ECO:0000256" key="3">
    <source>
        <dbReference type="ARBA" id="ARBA00022989"/>
    </source>
</evidence>
<dbReference type="Pfam" id="PF04357">
    <property type="entry name" value="TamB"/>
    <property type="match status" value="1"/>
</dbReference>